<organism evidence="2 3">
    <name type="scientific">Sphaerotilus natans subsp. natans DSM 6575</name>
    <dbReference type="NCBI Taxonomy" id="1286631"/>
    <lineage>
        <taxon>Bacteria</taxon>
        <taxon>Pseudomonadati</taxon>
        <taxon>Pseudomonadota</taxon>
        <taxon>Betaproteobacteria</taxon>
        <taxon>Burkholderiales</taxon>
        <taxon>Sphaerotilaceae</taxon>
        <taxon>Sphaerotilus</taxon>
    </lineage>
</organism>
<keyword evidence="1" id="KW-0812">Transmembrane</keyword>
<evidence type="ECO:0000256" key="1">
    <source>
        <dbReference type="SAM" id="Phobius"/>
    </source>
</evidence>
<keyword evidence="1" id="KW-0472">Membrane</keyword>
<dbReference type="RefSeq" id="WP_037478453.1">
    <property type="nucleotide sequence ID" value="NZ_AZRA01000021.1"/>
</dbReference>
<dbReference type="InterPro" id="IPR010331">
    <property type="entry name" value="ExoD"/>
</dbReference>
<comment type="caution">
    <text evidence="2">The sequence shown here is derived from an EMBL/GenBank/DDBJ whole genome shotgun (WGS) entry which is preliminary data.</text>
</comment>
<evidence type="ECO:0000313" key="2">
    <source>
        <dbReference type="EMBL" id="KDB53619.1"/>
    </source>
</evidence>
<dbReference type="eggNOG" id="COG3932">
    <property type="taxonomic scope" value="Bacteria"/>
</dbReference>
<reference evidence="2 3" key="1">
    <citation type="journal article" date="2014" name="FEMS Microbiol. Ecol.">
        <title>Sphaerotilus natans encrusted with nanoball-shaped Fe(III) oxide minerals formed by nitrate-reducing mixotrophic Fe(II) oxidation.</title>
        <authorList>
            <person name="Park S."/>
            <person name="Kim D.H."/>
            <person name="Lee J.H."/>
            <person name="Hur H.G."/>
        </authorList>
    </citation>
    <scope>NUCLEOTIDE SEQUENCE [LARGE SCALE GENOMIC DNA]</scope>
    <source>
        <strain evidence="2 3">DSM 6575</strain>
    </source>
</reference>
<dbReference type="EMBL" id="AZRA01000021">
    <property type="protein sequence ID" value="KDB53619.1"/>
    <property type="molecule type" value="Genomic_DNA"/>
</dbReference>
<name>A0A059KQY0_9BURK</name>
<gene>
    <name evidence="2" type="ORF">X805_08050</name>
</gene>
<keyword evidence="1" id="KW-1133">Transmembrane helix</keyword>
<proteinExistence type="predicted"/>
<dbReference type="Proteomes" id="UP000026714">
    <property type="component" value="Unassembled WGS sequence"/>
</dbReference>
<dbReference type="PANTHER" id="PTHR41795:SF1">
    <property type="entry name" value="EXOPOLYSACCHARIDE SYNTHESIS PROTEIN"/>
    <property type="match status" value="1"/>
</dbReference>
<dbReference type="AlphaFoldDB" id="A0A059KQY0"/>
<feature type="transmembrane region" description="Helical" evidence="1">
    <location>
        <begin position="32"/>
        <end position="60"/>
    </location>
</feature>
<dbReference type="Pfam" id="PF06055">
    <property type="entry name" value="ExoD"/>
    <property type="match status" value="1"/>
</dbReference>
<sequence>MIRSEPFHRALGAAQPVSVAELLALHGRGSQAVLLLVVSLLCVMPVSGVGTVLSLLLFALAWRWPRPRGTVVPGRLAAFRLDEVWSRRCLRALAWLHGGAGRLLRRRWRLLRHPAAFAWWRLWIAAMAVVIFLPLPFGNVLPGLSLVLLGLGWMYRDGLLLMLSLPAGLGAIAFGWFSAGLIVDTAAAAGQQVMGWL</sequence>
<dbReference type="PANTHER" id="PTHR41795">
    <property type="entry name" value="EXOPOLYSACCHARIDE SYNTHESIS PROTEIN"/>
    <property type="match status" value="1"/>
</dbReference>
<feature type="transmembrane region" description="Helical" evidence="1">
    <location>
        <begin position="158"/>
        <end position="183"/>
    </location>
</feature>
<evidence type="ECO:0000313" key="3">
    <source>
        <dbReference type="Proteomes" id="UP000026714"/>
    </source>
</evidence>
<feature type="transmembrane region" description="Helical" evidence="1">
    <location>
        <begin position="115"/>
        <end position="138"/>
    </location>
</feature>
<accession>A0A059KQY0</accession>
<keyword evidence="3" id="KW-1185">Reference proteome</keyword>
<protein>
    <recommendedName>
        <fullName evidence="4">Exopolysaccharide biosynthesis protein</fullName>
    </recommendedName>
</protein>
<evidence type="ECO:0008006" key="4">
    <source>
        <dbReference type="Google" id="ProtNLM"/>
    </source>
</evidence>